<evidence type="ECO:0000313" key="2">
    <source>
        <dbReference type="EMBL" id="KPQ44529.1"/>
    </source>
</evidence>
<feature type="transmembrane region" description="Helical" evidence="1">
    <location>
        <begin position="47"/>
        <end position="65"/>
    </location>
</feature>
<dbReference type="AlphaFoldDB" id="A0A0P8CC82"/>
<evidence type="ECO:0000313" key="3">
    <source>
        <dbReference type="Proteomes" id="UP000050360"/>
    </source>
</evidence>
<keyword evidence="1" id="KW-1133">Transmembrane helix</keyword>
<proteinExistence type="predicted"/>
<name>A0A0P8CC82_9EURY</name>
<evidence type="ECO:0000256" key="1">
    <source>
        <dbReference type="SAM" id="Phobius"/>
    </source>
</evidence>
<dbReference type="EMBL" id="LKCM01000078">
    <property type="protein sequence ID" value="KPQ44529.1"/>
    <property type="molecule type" value="Genomic_DNA"/>
</dbReference>
<protein>
    <submittedName>
        <fullName evidence="2">Uncharacterized protein</fullName>
    </submittedName>
</protein>
<gene>
    <name evidence="2" type="ORF">MPEBLZ_00896</name>
</gene>
<organism evidence="2 3">
    <name type="scientific">Candidatus Methanoperedens nitratireducens</name>
    <dbReference type="NCBI Taxonomy" id="1392998"/>
    <lineage>
        <taxon>Archaea</taxon>
        <taxon>Methanobacteriati</taxon>
        <taxon>Methanobacteriota</taxon>
        <taxon>Stenosarchaea group</taxon>
        <taxon>Methanomicrobia</taxon>
        <taxon>Methanosarcinales</taxon>
        <taxon>ANME-2 cluster</taxon>
        <taxon>Candidatus Methanoperedentaceae</taxon>
        <taxon>Candidatus Methanoperedens</taxon>
    </lineage>
</organism>
<keyword evidence="1" id="KW-0472">Membrane</keyword>
<comment type="caution">
    <text evidence="2">The sequence shown here is derived from an EMBL/GenBank/DDBJ whole genome shotgun (WGS) entry which is preliminary data.</text>
</comment>
<dbReference type="Proteomes" id="UP000050360">
    <property type="component" value="Unassembled WGS sequence"/>
</dbReference>
<feature type="transmembrane region" description="Helical" evidence="1">
    <location>
        <begin position="21"/>
        <end position="41"/>
    </location>
</feature>
<sequence>MKKTWYQIEGSKRAEIWTILHLPYTAMNLSFLAIGFGIAGIHRWDVFAWITAAYFLGPGIAAHSFDQLPGMGSSYVKYLMPTELLLLGLAEKR</sequence>
<accession>A0A0P8CC82</accession>
<keyword evidence="1" id="KW-0812">Transmembrane</keyword>
<reference evidence="2 3" key="1">
    <citation type="submission" date="2015-09" db="EMBL/GenBank/DDBJ databases">
        <title>A metagenomics-based metabolic model of nitrate-dependent anaerobic oxidation of methane by Methanoperedens-like archaea.</title>
        <authorList>
            <person name="Arshad A."/>
            <person name="Speth D.R."/>
            <person name="De Graaf R.M."/>
            <person name="Op Den Camp H.J."/>
            <person name="Jetten M.S."/>
            <person name="Welte C.U."/>
        </authorList>
    </citation>
    <scope>NUCLEOTIDE SEQUENCE [LARGE SCALE GENOMIC DNA]</scope>
</reference>